<evidence type="ECO:0000256" key="2">
    <source>
        <dbReference type="SAM" id="Phobius"/>
    </source>
</evidence>
<evidence type="ECO:0000256" key="1">
    <source>
        <dbReference type="SAM" id="Coils"/>
    </source>
</evidence>
<dbReference type="EMBL" id="JAATHJ010000035">
    <property type="protein sequence ID" value="NJP38986.1"/>
    <property type="molecule type" value="Genomic_DNA"/>
</dbReference>
<accession>A0A969PV82</accession>
<evidence type="ECO:0000313" key="3">
    <source>
        <dbReference type="EMBL" id="NJP38986.1"/>
    </source>
</evidence>
<keyword evidence="2" id="KW-0812">Transmembrane</keyword>
<gene>
    <name evidence="3" type="ORF">HCN83_15565</name>
</gene>
<name>A0A969PV82_9BACI</name>
<feature type="transmembrane region" description="Helical" evidence="2">
    <location>
        <begin position="16"/>
        <end position="38"/>
    </location>
</feature>
<proteinExistence type="predicted"/>
<keyword evidence="1" id="KW-0175">Coiled coil</keyword>
<keyword evidence="2" id="KW-0472">Membrane</keyword>
<dbReference type="AlphaFoldDB" id="A0A969PV82"/>
<organism evidence="3 4">
    <name type="scientific">Alkalicoccus luteus</name>
    <dbReference type="NCBI Taxonomy" id="1237094"/>
    <lineage>
        <taxon>Bacteria</taxon>
        <taxon>Bacillati</taxon>
        <taxon>Bacillota</taxon>
        <taxon>Bacilli</taxon>
        <taxon>Bacillales</taxon>
        <taxon>Bacillaceae</taxon>
        <taxon>Alkalicoccus</taxon>
    </lineage>
</organism>
<keyword evidence="4" id="KW-1185">Reference proteome</keyword>
<keyword evidence="2" id="KW-1133">Transmembrane helix</keyword>
<sequence length="285" mass="33518">MLNKDRINLRRNASRSYLIGLGLVVMGMLFFLTSGFYIDEEIEVMASPIGEEIRITSATNLEIIEWIVDEEKQEMEVIIDLNEYEEELSNMEFTARQRSDLDEVNVELVLEYEQYIVLHINEFDANYTQISLRLDVESEDSTDTETNELEDDQEQDSRRLVTLYTDHREIEKGSVNVDSEENSMRYITNLLIEQSEETIALLGNEIEEKQEEITEIEAVIQELEQDKQYQTSEEKVRTDSRINSLEVDKNELETEQERANERIEIEEERIQNLIQRERDSSLSHS</sequence>
<reference evidence="3 4" key="1">
    <citation type="submission" date="2020-03" db="EMBL/GenBank/DDBJ databases">
        <title>Assessment of the enzymatic potential of alkaline-tolerant lipase obtained from Bacillus luteus H11 (technogenic soil) for the bioremediation of saline soils contaminated with petroleum substances.</title>
        <authorList>
            <person name="Kalwasinska A."/>
        </authorList>
    </citation>
    <scope>NUCLEOTIDE SEQUENCE [LARGE SCALE GENOMIC DNA]</scope>
    <source>
        <strain evidence="3 4">H11</strain>
    </source>
</reference>
<feature type="coiled-coil region" evidence="1">
    <location>
        <begin position="192"/>
        <end position="280"/>
    </location>
</feature>
<evidence type="ECO:0000313" key="4">
    <source>
        <dbReference type="Proteomes" id="UP000752012"/>
    </source>
</evidence>
<dbReference type="Proteomes" id="UP000752012">
    <property type="component" value="Unassembled WGS sequence"/>
</dbReference>
<dbReference type="RefSeq" id="WP_168008982.1">
    <property type="nucleotide sequence ID" value="NZ_JAATHJ010000035.1"/>
</dbReference>
<comment type="caution">
    <text evidence="3">The sequence shown here is derived from an EMBL/GenBank/DDBJ whole genome shotgun (WGS) entry which is preliminary data.</text>
</comment>
<protein>
    <submittedName>
        <fullName evidence="3">Uncharacterized protein</fullName>
    </submittedName>
</protein>